<dbReference type="CDD" id="cd04095">
    <property type="entry name" value="CysN_NoDQ_III"/>
    <property type="match status" value="1"/>
</dbReference>
<dbReference type="SUPFAM" id="SSF50447">
    <property type="entry name" value="Translation proteins"/>
    <property type="match status" value="1"/>
</dbReference>
<dbReference type="PRINTS" id="PR00315">
    <property type="entry name" value="ELONGATNFCT"/>
</dbReference>
<gene>
    <name evidence="8" type="ORF">UFOPK3164_00355</name>
    <name evidence="9" type="ORF">UFOPK3427_00550</name>
    <name evidence="10" type="ORF">UFOPK4112_00507</name>
</gene>
<sequence>MDATLEAAPIVDLLRFATIGSVDDGKSTLIGRLLVDTRQLFHDQIEAVEQASRRRGVGDIDLAFVTDGLRAEREQGITIDVAYRYASTPQRKFIIADCPGHIQYTANMATGASNADVALVVVDATAGLKEQTKRHLCIAALLGVRHLIVCANKMDKADWDHEAYDRIVDEMEGLQHILVSKSVTVIPISALNGDNVVEHSSAAPFYSGPTVLEALEAIPSGVWAGTHHGTSSLATRLPVQWILRQPGGGRMYAGMVDGAPLHVGDDIVVLPDGLHSTVTEIMTPNGLCDSAGIGLSISVGLADDLDVSRGDMIVGANDLPAVSNEIEATVCWFGTTRLTAGTRFRAKHTTRTTPAIVSAVTAHLNIDDLTLVPAEMLGENEIGTITLTFATPLAVDDYQRNRITGSFILVDEATNITVAAGMVGPPGLEK</sequence>
<dbReference type="InterPro" id="IPR027417">
    <property type="entry name" value="P-loop_NTPase"/>
</dbReference>
<dbReference type="SUPFAM" id="SSF52540">
    <property type="entry name" value="P-loop containing nucleoside triphosphate hydrolases"/>
    <property type="match status" value="1"/>
</dbReference>
<dbReference type="NCBIfam" id="TIGR02034">
    <property type="entry name" value="CysN"/>
    <property type="match status" value="1"/>
</dbReference>
<dbReference type="InterPro" id="IPR000795">
    <property type="entry name" value="T_Tr_GTP-bd_dom"/>
</dbReference>
<keyword evidence="5" id="KW-0067">ATP-binding</keyword>
<keyword evidence="6" id="KW-0342">GTP-binding</keyword>
<dbReference type="Pfam" id="PF22594">
    <property type="entry name" value="GTP-eEF1A_C"/>
    <property type="match status" value="1"/>
</dbReference>
<evidence type="ECO:0000256" key="3">
    <source>
        <dbReference type="ARBA" id="ARBA00022695"/>
    </source>
</evidence>
<accession>A0A6J7DDC8</accession>
<feature type="domain" description="Tr-type G" evidence="7">
    <location>
        <begin position="11"/>
        <end position="226"/>
    </location>
</feature>
<dbReference type="InterPro" id="IPR031157">
    <property type="entry name" value="G_TR_CS"/>
</dbReference>
<evidence type="ECO:0000313" key="10">
    <source>
        <dbReference type="EMBL" id="CAB5014433.1"/>
    </source>
</evidence>
<reference evidence="9" key="1">
    <citation type="submission" date="2020-05" db="EMBL/GenBank/DDBJ databases">
        <authorList>
            <person name="Chiriac C."/>
            <person name="Salcher M."/>
            <person name="Ghai R."/>
            <person name="Kavagutti S V."/>
        </authorList>
    </citation>
    <scope>NUCLEOTIDE SEQUENCE</scope>
</reference>
<dbReference type="EC" id="2.7.7.4" evidence="1"/>
<organism evidence="9">
    <name type="scientific">freshwater metagenome</name>
    <dbReference type="NCBI Taxonomy" id="449393"/>
    <lineage>
        <taxon>unclassified sequences</taxon>
        <taxon>metagenomes</taxon>
        <taxon>ecological metagenomes</taxon>
    </lineage>
</organism>
<dbReference type="Gene3D" id="3.40.50.300">
    <property type="entry name" value="P-loop containing nucleotide triphosphate hydrolases"/>
    <property type="match status" value="1"/>
</dbReference>
<dbReference type="EMBL" id="CAFABE010000009">
    <property type="protein sequence ID" value="CAB4820068.1"/>
    <property type="molecule type" value="Genomic_DNA"/>
</dbReference>
<dbReference type="EMBL" id="CAFBPM010000003">
    <property type="protein sequence ID" value="CAB5014433.1"/>
    <property type="molecule type" value="Genomic_DNA"/>
</dbReference>
<evidence type="ECO:0000256" key="5">
    <source>
        <dbReference type="ARBA" id="ARBA00022840"/>
    </source>
</evidence>
<dbReference type="InterPro" id="IPR044139">
    <property type="entry name" value="CysN_NoDQ_III"/>
</dbReference>
<evidence type="ECO:0000259" key="7">
    <source>
        <dbReference type="PROSITE" id="PS51722"/>
    </source>
</evidence>
<dbReference type="GO" id="GO:0005525">
    <property type="term" value="F:GTP binding"/>
    <property type="evidence" value="ECO:0007669"/>
    <property type="project" value="UniProtKB-KW"/>
</dbReference>
<dbReference type="InterPro" id="IPR011779">
    <property type="entry name" value="SO4_adenylTrfase_lsu"/>
</dbReference>
<keyword evidence="3" id="KW-0548">Nucleotidyltransferase</keyword>
<keyword evidence="4" id="KW-0547">Nucleotide-binding</keyword>
<dbReference type="Gene3D" id="2.40.30.10">
    <property type="entry name" value="Translation factors"/>
    <property type="match status" value="2"/>
</dbReference>
<evidence type="ECO:0000313" key="9">
    <source>
        <dbReference type="EMBL" id="CAB4866934.1"/>
    </source>
</evidence>
<dbReference type="PANTHER" id="PTHR23115">
    <property type="entry name" value="TRANSLATION FACTOR"/>
    <property type="match status" value="1"/>
</dbReference>
<dbReference type="GO" id="GO:0004781">
    <property type="term" value="F:sulfate adenylyltransferase (ATP) activity"/>
    <property type="evidence" value="ECO:0007669"/>
    <property type="project" value="UniProtKB-EC"/>
</dbReference>
<dbReference type="InterPro" id="IPR054696">
    <property type="entry name" value="GTP-eEF1A_C"/>
</dbReference>
<dbReference type="InterPro" id="IPR009001">
    <property type="entry name" value="Transl_elong_EF1A/Init_IF2_C"/>
</dbReference>
<keyword evidence="2" id="KW-0808">Transferase</keyword>
<evidence type="ECO:0000256" key="6">
    <source>
        <dbReference type="ARBA" id="ARBA00023134"/>
    </source>
</evidence>
<evidence type="ECO:0000256" key="4">
    <source>
        <dbReference type="ARBA" id="ARBA00022741"/>
    </source>
</evidence>
<dbReference type="InterPro" id="IPR050100">
    <property type="entry name" value="TRAFAC_GTPase_members"/>
</dbReference>
<dbReference type="InterPro" id="IPR009000">
    <property type="entry name" value="Transl_B-barrel_sf"/>
</dbReference>
<dbReference type="GO" id="GO:0003924">
    <property type="term" value="F:GTPase activity"/>
    <property type="evidence" value="ECO:0007669"/>
    <property type="project" value="InterPro"/>
</dbReference>
<dbReference type="GO" id="GO:0005524">
    <property type="term" value="F:ATP binding"/>
    <property type="evidence" value="ECO:0007669"/>
    <property type="project" value="UniProtKB-KW"/>
</dbReference>
<proteinExistence type="predicted"/>
<dbReference type="PROSITE" id="PS00301">
    <property type="entry name" value="G_TR_1"/>
    <property type="match status" value="1"/>
</dbReference>
<dbReference type="FunFam" id="3.40.50.300:FF:000119">
    <property type="entry name" value="Sulfate adenylyltransferase subunit 1"/>
    <property type="match status" value="1"/>
</dbReference>
<dbReference type="EMBL" id="CAFBLT010000001">
    <property type="protein sequence ID" value="CAB4866934.1"/>
    <property type="molecule type" value="Genomic_DNA"/>
</dbReference>
<dbReference type="Pfam" id="PF00009">
    <property type="entry name" value="GTP_EFTU"/>
    <property type="match status" value="1"/>
</dbReference>
<protein>
    <recommendedName>
        <fullName evidence="1">sulfate adenylyltransferase</fullName>
        <ecNumber evidence="1">2.7.7.4</ecNumber>
    </recommendedName>
</protein>
<dbReference type="InterPro" id="IPR041757">
    <property type="entry name" value="CysN_GTP-bd"/>
</dbReference>
<name>A0A6J7DDC8_9ZZZZ</name>
<evidence type="ECO:0000256" key="1">
    <source>
        <dbReference type="ARBA" id="ARBA00012391"/>
    </source>
</evidence>
<evidence type="ECO:0000313" key="8">
    <source>
        <dbReference type="EMBL" id="CAB4820068.1"/>
    </source>
</evidence>
<dbReference type="CDD" id="cd04166">
    <property type="entry name" value="CysN_ATPS"/>
    <property type="match status" value="1"/>
</dbReference>
<evidence type="ECO:0000256" key="2">
    <source>
        <dbReference type="ARBA" id="ARBA00022679"/>
    </source>
</evidence>
<dbReference type="SUPFAM" id="SSF50465">
    <property type="entry name" value="EF-Tu/eEF-1alpha/eIF2-gamma C-terminal domain"/>
    <property type="match status" value="1"/>
</dbReference>
<dbReference type="PROSITE" id="PS51722">
    <property type="entry name" value="G_TR_2"/>
    <property type="match status" value="1"/>
</dbReference>
<dbReference type="AlphaFoldDB" id="A0A6J7DDC8"/>
<dbReference type="GO" id="GO:0006790">
    <property type="term" value="P:sulfur compound metabolic process"/>
    <property type="evidence" value="ECO:0007669"/>
    <property type="project" value="InterPro"/>
</dbReference>